<dbReference type="Proteomes" id="UP001060085">
    <property type="component" value="Linkage Group LG03"/>
</dbReference>
<accession>A0ACC0BMS6</accession>
<gene>
    <name evidence="1" type="ORF">M9H77_14248</name>
</gene>
<evidence type="ECO:0000313" key="2">
    <source>
        <dbReference type="Proteomes" id="UP001060085"/>
    </source>
</evidence>
<dbReference type="EMBL" id="CM044703">
    <property type="protein sequence ID" value="KAI5673884.1"/>
    <property type="molecule type" value="Genomic_DNA"/>
</dbReference>
<name>A0ACC0BMS6_CATRO</name>
<reference evidence="2" key="1">
    <citation type="journal article" date="2023" name="Nat. Plants">
        <title>Single-cell RNA sequencing provides a high-resolution roadmap for understanding the multicellular compartmentation of specialized metabolism.</title>
        <authorList>
            <person name="Sun S."/>
            <person name="Shen X."/>
            <person name="Li Y."/>
            <person name="Li Y."/>
            <person name="Wang S."/>
            <person name="Li R."/>
            <person name="Zhang H."/>
            <person name="Shen G."/>
            <person name="Guo B."/>
            <person name="Wei J."/>
            <person name="Xu J."/>
            <person name="St-Pierre B."/>
            <person name="Chen S."/>
            <person name="Sun C."/>
        </authorList>
    </citation>
    <scope>NUCLEOTIDE SEQUENCE [LARGE SCALE GENOMIC DNA]</scope>
</reference>
<proteinExistence type="predicted"/>
<protein>
    <submittedName>
        <fullName evidence="1">Uncharacterized protein</fullName>
    </submittedName>
</protein>
<organism evidence="1 2">
    <name type="scientific">Catharanthus roseus</name>
    <name type="common">Madagascar periwinkle</name>
    <name type="synonym">Vinca rosea</name>
    <dbReference type="NCBI Taxonomy" id="4058"/>
    <lineage>
        <taxon>Eukaryota</taxon>
        <taxon>Viridiplantae</taxon>
        <taxon>Streptophyta</taxon>
        <taxon>Embryophyta</taxon>
        <taxon>Tracheophyta</taxon>
        <taxon>Spermatophyta</taxon>
        <taxon>Magnoliopsida</taxon>
        <taxon>eudicotyledons</taxon>
        <taxon>Gunneridae</taxon>
        <taxon>Pentapetalae</taxon>
        <taxon>asterids</taxon>
        <taxon>lamiids</taxon>
        <taxon>Gentianales</taxon>
        <taxon>Apocynaceae</taxon>
        <taxon>Rauvolfioideae</taxon>
        <taxon>Vinceae</taxon>
        <taxon>Catharanthinae</taxon>
        <taxon>Catharanthus</taxon>
    </lineage>
</organism>
<evidence type="ECO:0000313" key="1">
    <source>
        <dbReference type="EMBL" id="KAI5673884.1"/>
    </source>
</evidence>
<comment type="caution">
    <text evidence="1">The sequence shown here is derived from an EMBL/GenBank/DDBJ whole genome shotgun (WGS) entry which is preliminary data.</text>
</comment>
<keyword evidence="2" id="KW-1185">Reference proteome</keyword>
<sequence length="363" mass="41163">MGCAMRYNMPLLEAVWMTPTGKNFIVAIAFIRNEQATTYGWGKRFNACCDREVFSRAYHMLYGRHIDQNVLAKLTEMIKDEEVALRSIADIKISLEYSRLKEKFNAKSNLVLKNLSNNNSHLALKKVWVEIMRAPKIIDDLKNKCGHYLRTSHGLPCSCELITRFDHILPIQLDDIETFCKTLEIGGDHPCLQEKGMDSKMHNLASLFDQISTGPISKVREMRRLAKGVISPVLPEETLISPPEVTVTKGRRKMNLTKKDKSYWEHVSIAHRKIQKSSNFGLSFGSRSGSGSGSGSHGRGRPPRAPIATHARWMPIAPLHVQWEYHCSDRVNGWAETYSDRIANWNTSYARAHPPGDPIHVNL</sequence>